<protein>
    <submittedName>
        <fullName evidence="1">Uncharacterized protein</fullName>
    </submittedName>
</protein>
<evidence type="ECO:0000313" key="2">
    <source>
        <dbReference type="Proteomes" id="UP000680656"/>
    </source>
</evidence>
<dbReference type="Proteomes" id="UP000680656">
    <property type="component" value="Chromosome"/>
</dbReference>
<keyword evidence="2" id="KW-1185">Reference proteome</keyword>
<dbReference type="EMBL" id="CP075546">
    <property type="protein sequence ID" value="QVV87841.1"/>
    <property type="molecule type" value="Genomic_DNA"/>
</dbReference>
<dbReference type="RefSeq" id="WP_214418660.1">
    <property type="nucleotide sequence ID" value="NZ_CP075546.1"/>
</dbReference>
<dbReference type="KEGG" id="mrtj:KHC33_10870"/>
<reference evidence="1 2" key="1">
    <citation type="submission" date="2021-05" db="EMBL/GenBank/DDBJ databases">
        <title>A novel Methanospirillum isolate from a pyrite-forming mixed culture.</title>
        <authorList>
            <person name="Bunk B."/>
            <person name="Sproer C."/>
            <person name="Spring S."/>
            <person name="Pester M."/>
        </authorList>
    </citation>
    <scope>NUCLEOTIDE SEQUENCE [LARGE SCALE GENOMIC DNA]</scope>
    <source>
        <strain evidence="1 2">J.3.6.1-F.2.7.3</strain>
    </source>
</reference>
<sequence>MPPISLIISVEVLVNIIRSDLTAELITPVTTSPHLADKKDRGSQIRSYIELHPDVTAVT</sequence>
<organism evidence="1 2">
    <name type="scientific">Methanospirillum purgamenti</name>
    <dbReference type="NCBI Taxonomy" id="2834276"/>
    <lineage>
        <taxon>Archaea</taxon>
        <taxon>Methanobacteriati</taxon>
        <taxon>Methanobacteriota</taxon>
        <taxon>Stenosarchaea group</taxon>
        <taxon>Methanomicrobia</taxon>
        <taxon>Methanomicrobiales</taxon>
        <taxon>Methanospirillaceae</taxon>
        <taxon>Methanospirillum</taxon>
    </lineage>
</organism>
<proteinExistence type="predicted"/>
<dbReference type="AlphaFoldDB" id="A0A8E7EIS5"/>
<name>A0A8E7EIS5_9EURY</name>
<accession>A0A8E7EIS5</accession>
<gene>
    <name evidence="1" type="ORF">KHC33_10870</name>
</gene>
<evidence type="ECO:0000313" key="1">
    <source>
        <dbReference type="EMBL" id="QVV87841.1"/>
    </source>
</evidence>
<dbReference type="GeneID" id="65097692"/>